<evidence type="ECO:0000313" key="3">
    <source>
        <dbReference type="Proteomes" id="UP000257039"/>
    </source>
</evidence>
<keyword evidence="3" id="KW-1185">Reference proteome</keyword>
<comment type="caution">
    <text evidence="2">The sequence shown here is derived from an EMBL/GenBank/DDBJ whole genome shotgun (WGS) entry which is preliminary data.</text>
</comment>
<dbReference type="Proteomes" id="UP000257039">
    <property type="component" value="Unassembled WGS sequence"/>
</dbReference>
<proteinExistence type="predicted"/>
<sequence length="112" mass="12356">MKIKSFLSVMSLAVLPSITFAGECINYACNDSLVQSVSIAREGNIHLKLTDTLSNLKCVAPNQQIILSKNNNPNFKQQFTALLSSQKTKQPVDLTYQQGSNQCVIDTVTVRH</sequence>
<protein>
    <submittedName>
        <fullName evidence="2">Uncharacterized protein</fullName>
    </submittedName>
</protein>
<organism evidence="2 3">
    <name type="scientific">Zooshikella ganghwensis</name>
    <dbReference type="NCBI Taxonomy" id="202772"/>
    <lineage>
        <taxon>Bacteria</taxon>
        <taxon>Pseudomonadati</taxon>
        <taxon>Pseudomonadota</taxon>
        <taxon>Gammaproteobacteria</taxon>
        <taxon>Oceanospirillales</taxon>
        <taxon>Zooshikellaceae</taxon>
        <taxon>Zooshikella</taxon>
    </lineage>
</organism>
<feature type="chain" id="PRO_5020837793" evidence="1">
    <location>
        <begin position="22"/>
        <end position="112"/>
    </location>
</feature>
<name>A0A4P9VGE5_9GAMM</name>
<keyword evidence="1" id="KW-0732">Signal</keyword>
<dbReference type="RefSeq" id="WP_094785752.1">
    <property type="nucleotide sequence ID" value="NZ_NDXW01000001.1"/>
</dbReference>
<evidence type="ECO:0000256" key="1">
    <source>
        <dbReference type="SAM" id="SignalP"/>
    </source>
</evidence>
<dbReference type="EMBL" id="NDXW01000001">
    <property type="protein sequence ID" value="RDH42215.1"/>
    <property type="molecule type" value="Genomic_DNA"/>
</dbReference>
<feature type="signal peptide" evidence="1">
    <location>
        <begin position="1"/>
        <end position="21"/>
    </location>
</feature>
<accession>A0A4P9VGE5</accession>
<reference evidence="2 3" key="1">
    <citation type="submission" date="2017-04" db="EMBL/GenBank/DDBJ databases">
        <title>Draft genome sequence of Zooshikella ganghwensis VG4 isolated from Red Sea sediments.</title>
        <authorList>
            <person name="Rehman Z."/>
            <person name="Alam I."/>
            <person name="Kamau A."/>
            <person name="Bajic V."/>
            <person name="Leiknes T."/>
        </authorList>
    </citation>
    <scope>NUCLEOTIDE SEQUENCE [LARGE SCALE GENOMIC DNA]</scope>
    <source>
        <strain evidence="2 3">VG4</strain>
    </source>
</reference>
<gene>
    <name evidence="2" type="ORF">B9G39_01445</name>
</gene>
<dbReference type="AlphaFoldDB" id="A0A4P9VGE5"/>
<evidence type="ECO:0000313" key="2">
    <source>
        <dbReference type="EMBL" id="RDH42215.1"/>
    </source>
</evidence>